<gene>
    <name evidence="2" type="ORF">STVIR_1826</name>
</gene>
<evidence type="ECO:0000256" key="1">
    <source>
        <dbReference type="SAM" id="MobiDB-lite"/>
    </source>
</evidence>
<accession>L8PI09</accession>
<feature type="region of interest" description="Disordered" evidence="1">
    <location>
        <begin position="1"/>
        <end position="21"/>
    </location>
</feature>
<protein>
    <submittedName>
        <fullName evidence="2">Uncharacterized protein</fullName>
    </submittedName>
</protein>
<proteinExistence type="predicted"/>
<organism evidence="2 3">
    <name type="scientific">Streptomyces viridochromogenes Tue57</name>
    <dbReference type="NCBI Taxonomy" id="1160705"/>
    <lineage>
        <taxon>Bacteria</taxon>
        <taxon>Bacillati</taxon>
        <taxon>Actinomycetota</taxon>
        <taxon>Actinomycetes</taxon>
        <taxon>Kitasatosporales</taxon>
        <taxon>Streptomycetaceae</taxon>
        <taxon>Streptomyces</taxon>
    </lineage>
</organism>
<dbReference type="EMBL" id="AMLP01000062">
    <property type="protein sequence ID" value="ELS57181.1"/>
    <property type="molecule type" value="Genomic_DNA"/>
</dbReference>
<dbReference type="Proteomes" id="UP000011205">
    <property type="component" value="Unassembled WGS sequence"/>
</dbReference>
<comment type="caution">
    <text evidence="2">The sequence shown here is derived from an EMBL/GenBank/DDBJ whole genome shotgun (WGS) entry which is preliminary data.</text>
</comment>
<dbReference type="PATRIC" id="fig|1160705.3.peg.1819"/>
<reference evidence="2 3" key="1">
    <citation type="journal article" date="2013" name="Genome Announc.">
        <title>Draft Genome Sequence of Streptomyces viridochromogenes Strain Tu57, Producer of Avilamycin.</title>
        <authorList>
            <person name="Gruning B.A."/>
            <person name="Erxleben A."/>
            <person name="Hahnlein A."/>
            <person name="Gunther S."/>
        </authorList>
    </citation>
    <scope>NUCLEOTIDE SEQUENCE [LARGE SCALE GENOMIC DNA]</scope>
    <source>
        <strain evidence="2 3">Tue57</strain>
    </source>
</reference>
<name>L8PI09_STRVR</name>
<feature type="compositionally biased region" description="Basic and acidic residues" evidence="1">
    <location>
        <begin position="1"/>
        <end position="12"/>
    </location>
</feature>
<sequence length="52" mass="5633">MASVDRTRHGDIPDTGGDRGMQGAACYARRSAMSSCDVNWRTGMKSLLWLGS</sequence>
<dbReference type="AlphaFoldDB" id="L8PI09"/>
<evidence type="ECO:0000313" key="3">
    <source>
        <dbReference type="Proteomes" id="UP000011205"/>
    </source>
</evidence>
<evidence type="ECO:0000313" key="2">
    <source>
        <dbReference type="EMBL" id="ELS57181.1"/>
    </source>
</evidence>